<dbReference type="PANTHER" id="PTHR43708">
    <property type="entry name" value="CONSERVED EXPRESSED OXIDOREDUCTASE (EUROFUNG)"/>
    <property type="match status" value="1"/>
</dbReference>
<accession>A0ABW3HWQ7</accession>
<dbReference type="Pfam" id="PF22725">
    <property type="entry name" value="GFO_IDH_MocA_C3"/>
    <property type="match status" value="1"/>
</dbReference>
<dbReference type="InterPro" id="IPR055170">
    <property type="entry name" value="GFO_IDH_MocA-like_dom"/>
</dbReference>
<dbReference type="InterPro" id="IPR051317">
    <property type="entry name" value="Gfo/Idh/MocA_oxidoreduct"/>
</dbReference>
<evidence type="ECO:0000259" key="2">
    <source>
        <dbReference type="Pfam" id="PF22725"/>
    </source>
</evidence>
<sequence>MSDQVLKVGIIGQGRSGRNIHANLLAQIGSYYRIAAVADSMPERQQRAVQDFGCNAYATWEEMVASEELDLVVNASPSHLHFSISLELLNRGIHVLCEKPLAGSVAEVDQLIEASERAGKVIAIFQQQRYQPAFVQIQEVIKSGVLGRIVQADISLNGFARRWDWQTLQENNGGSLMNTGPHCLDQALQLLGTDENPDVLCIMDRANTFGDAEDYVKLIMRKAGSPTLDVEISSCSAYPHEQFNIQGTNGGLHGNANRLEWRYFKPEEAPEQKLIKEPLFDANGNPAYCSESLAWHSDSWDFIKPTDKSPGDTLTERVYMMLYHTITEGALLEITPQQIRQQMWVMEECRRQNPHIYQTENAGAAAK</sequence>
<feature type="domain" description="GFO/IDH/MocA-like oxidoreductase" evidence="2">
    <location>
        <begin position="134"/>
        <end position="252"/>
    </location>
</feature>
<reference evidence="4" key="1">
    <citation type="journal article" date="2019" name="Int. J. Syst. Evol. Microbiol.">
        <title>The Global Catalogue of Microorganisms (GCM) 10K type strain sequencing project: providing services to taxonomists for standard genome sequencing and annotation.</title>
        <authorList>
            <consortium name="The Broad Institute Genomics Platform"/>
            <consortium name="The Broad Institute Genome Sequencing Center for Infectious Disease"/>
            <person name="Wu L."/>
            <person name="Ma J."/>
        </authorList>
    </citation>
    <scope>NUCLEOTIDE SEQUENCE [LARGE SCALE GENOMIC DNA]</scope>
    <source>
        <strain evidence="4">CCUG 59129</strain>
    </source>
</reference>
<keyword evidence="4" id="KW-1185">Reference proteome</keyword>
<proteinExistence type="predicted"/>
<dbReference type="InterPro" id="IPR000683">
    <property type="entry name" value="Gfo/Idh/MocA-like_OxRdtase_N"/>
</dbReference>
<gene>
    <name evidence="3" type="ORF">ACFQ2I_20910</name>
</gene>
<dbReference type="Pfam" id="PF01408">
    <property type="entry name" value="GFO_IDH_MocA"/>
    <property type="match status" value="1"/>
</dbReference>
<dbReference type="Proteomes" id="UP001596989">
    <property type="component" value="Unassembled WGS sequence"/>
</dbReference>
<evidence type="ECO:0000259" key="1">
    <source>
        <dbReference type="Pfam" id="PF01408"/>
    </source>
</evidence>
<dbReference type="Gene3D" id="3.40.50.720">
    <property type="entry name" value="NAD(P)-binding Rossmann-like Domain"/>
    <property type="match status" value="1"/>
</dbReference>
<comment type="caution">
    <text evidence="3">The sequence shown here is derived from an EMBL/GenBank/DDBJ whole genome shotgun (WGS) entry which is preliminary data.</text>
</comment>
<feature type="domain" description="Gfo/Idh/MocA-like oxidoreductase N-terminal" evidence="1">
    <location>
        <begin position="6"/>
        <end position="123"/>
    </location>
</feature>
<dbReference type="SUPFAM" id="SSF51735">
    <property type="entry name" value="NAD(P)-binding Rossmann-fold domains"/>
    <property type="match status" value="1"/>
</dbReference>
<dbReference type="Gene3D" id="3.30.360.10">
    <property type="entry name" value="Dihydrodipicolinate Reductase, domain 2"/>
    <property type="match status" value="1"/>
</dbReference>
<evidence type="ECO:0000313" key="3">
    <source>
        <dbReference type="EMBL" id="MFD0961807.1"/>
    </source>
</evidence>
<dbReference type="InterPro" id="IPR036291">
    <property type="entry name" value="NAD(P)-bd_dom_sf"/>
</dbReference>
<dbReference type="SUPFAM" id="SSF55347">
    <property type="entry name" value="Glyceraldehyde-3-phosphate dehydrogenase-like, C-terminal domain"/>
    <property type="match status" value="1"/>
</dbReference>
<protein>
    <submittedName>
        <fullName evidence="3">Gfo/Idh/MocA family protein</fullName>
    </submittedName>
</protein>
<organism evidence="3 4">
    <name type="scientific">Paenibacillus chungangensis</name>
    <dbReference type="NCBI Taxonomy" id="696535"/>
    <lineage>
        <taxon>Bacteria</taxon>
        <taxon>Bacillati</taxon>
        <taxon>Bacillota</taxon>
        <taxon>Bacilli</taxon>
        <taxon>Bacillales</taxon>
        <taxon>Paenibacillaceae</taxon>
        <taxon>Paenibacillus</taxon>
    </lineage>
</organism>
<name>A0ABW3HWQ7_9BACL</name>
<dbReference type="EMBL" id="JBHTJZ010000067">
    <property type="protein sequence ID" value="MFD0961807.1"/>
    <property type="molecule type" value="Genomic_DNA"/>
</dbReference>
<evidence type="ECO:0000313" key="4">
    <source>
        <dbReference type="Proteomes" id="UP001596989"/>
    </source>
</evidence>
<dbReference type="PANTHER" id="PTHR43708:SF8">
    <property type="entry name" value="OXIDOREDUCTASE"/>
    <property type="match status" value="1"/>
</dbReference>
<dbReference type="RefSeq" id="WP_377567733.1">
    <property type="nucleotide sequence ID" value="NZ_JBHTJZ010000067.1"/>
</dbReference>